<feature type="chain" id="PRO_5047268893" evidence="1">
    <location>
        <begin position="32"/>
        <end position="384"/>
    </location>
</feature>
<dbReference type="Proteomes" id="UP000718564">
    <property type="component" value="Unassembled WGS sequence"/>
</dbReference>
<dbReference type="InterPro" id="IPR010802">
    <property type="entry name" value="DUF1400"/>
</dbReference>
<keyword evidence="1" id="KW-0732">Signal</keyword>
<protein>
    <submittedName>
        <fullName evidence="4">Lysophospholipase</fullName>
    </submittedName>
</protein>
<dbReference type="EMBL" id="QMEB01000256">
    <property type="protein sequence ID" value="NMG22408.1"/>
    <property type="molecule type" value="Genomic_DNA"/>
</dbReference>
<dbReference type="CDD" id="cd00229">
    <property type="entry name" value="SGNH_hydrolase"/>
    <property type="match status" value="1"/>
</dbReference>
<dbReference type="Pfam" id="PF13472">
    <property type="entry name" value="Lipase_GDSL_2"/>
    <property type="match status" value="1"/>
</dbReference>
<dbReference type="InterPro" id="IPR036514">
    <property type="entry name" value="SGNH_hydro_sf"/>
</dbReference>
<name>A0ABX1PD35_9CYAN</name>
<feature type="signal peptide" evidence="1">
    <location>
        <begin position="1"/>
        <end position="31"/>
    </location>
</feature>
<feature type="domain" description="SGNH hydrolase-type esterase" evidence="3">
    <location>
        <begin position="214"/>
        <end position="364"/>
    </location>
</feature>
<organism evidence="4 5">
    <name type="scientific">Brasilonema bromeliae SPC951</name>
    <dbReference type="NCBI Taxonomy" id="385972"/>
    <lineage>
        <taxon>Bacteria</taxon>
        <taxon>Bacillati</taxon>
        <taxon>Cyanobacteriota</taxon>
        <taxon>Cyanophyceae</taxon>
        <taxon>Nostocales</taxon>
        <taxon>Scytonemataceae</taxon>
        <taxon>Brasilonema</taxon>
        <taxon>Bromeliae group (in: Brasilonema)</taxon>
    </lineage>
</organism>
<dbReference type="InterPro" id="IPR013830">
    <property type="entry name" value="SGNH_hydro"/>
</dbReference>
<evidence type="ECO:0000313" key="4">
    <source>
        <dbReference type="EMBL" id="NMG22408.1"/>
    </source>
</evidence>
<evidence type="ECO:0000259" key="2">
    <source>
        <dbReference type="Pfam" id="PF07176"/>
    </source>
</evidence>
<dbReference type="Gene3D" id="3.40.50.1110">
    <property type="entry name" value="SGNH hydrolase"/>
    <property type="match status" value="1"/>
</dbReference>
<dbReference type="Pfam" id="PF07176">
    <property type="entry name" value="DUF1400"/>
    <property type="match status" value="1"/>
</dbReference>
<feature type="domain" description="DUF1400" evidence="2">
    <location>
        <begin position="31"/>
        <end position="156"/>
    </location>
</feature>
<gene>
    <name evidence="4" type="ORF">DP116_24350</name>
</gene>
<comment type="caution">
    <text evidence="4">The sequence shown here is derived from an EMBL/GenBank/DDBJ whole genome shotgun (WGS) entry which is preliminary data.</text>
</comment>
<dbReference type="SUPFAM" id="SSF52266">
    <property type="entry name" value="SGNH hydrolase"/>
    <property type="match status" value="1"/>
</dbReference>
<reference evidence="4 5" key="1">
    <citation type="submission" date="2018-06" db="EMBL/GenBank/DDBJ databases">
        <title>Comparative genomics of Brasilonema spp. strains.</title>
        <authorList>
            <person name="Alvarenga D.O."/>
            <person name="Fiore M.F."/>
            <person name="Varani A.M."/>
        </authorList>
    </citation>
    <scope>NUCLEOTIDE SEQUENCE [LARGE SCALE GENOMIC DNA]</scope>
    <source>
        <strain evidence="4 5">SPC951</strain>
    </source>
</reference>
<accession>A0ABX1PD35</accession>
<evidence type="ECO:0000256" key="1">
    <source>
        <dbReference type="SAM" id="SignalP"/>
    </source>
</evidence>
<evidence type="ECO:0000259" key="3">
    <source>
        <dbReference type="Pfam" id="PF13472"/>
    </source>
</evidence>
<proteinExistence type="predicted"/>
<evidence type="ECO:0000313" key="5">
    <source>
        <dbReference type="Proteomes" id="UP000718564"/>
    </source>
</evidence>
<keyword evidence="5" id="KW-1185">Reference proteome</keyword>
<sequence length="384" mass="41630">MKFLCRSLLCFSGCVGFLAVDSILSSSFSFAAEQFVVRYGFFEQSLPLQDLRNYAETQQVSSNLKSFLSYLKPKQQKMLQEALQIKMSLDIVAVDKLLDSGIGKMLLSVGSKSVIRRDKAAKEALRAAIILGAKSTKGLGIISFLEAYPSEKLVVDVPTVLDILSQSRLFSNSSNLPPKDNLSSTPIWHIATQYQTLASQGKQFSGCLFGDSVSAQLGNSLGEGTFNFALNGLSTISLVEQLEILALGKVKCQKTIIAIGGNDAWYGLSNELFTEKLKEAISLVRAMGTKEIFLIPAFYSTVAASKDPSIAAPLSKVEEINTVMNQVGTTENVPVKSSGVQPLYENNVLKDNLTSDGDHLNAEGLKIYRNALLEILASDSANKN</sequence>